<evidence type="ECO:0000259" key="1">
    <source>
        <dbReference type="PROSITE" id="PS51332"/>
    </source>
</evidence>
<reference evidence="3" key="1">
    <citation type="journal article" date="2019" name="Int. J. Syst. Evol. Microbiol.">
        <title>The Global Catalogue of Microorganisms (GCM) 10K type strain sequencing project: providing services to taxonomists for standard genome sequencing and annotation.</title>
        <authorList>
            <consortium name="The Broad Institute Genomics Platform"/>
            <consortium name="The Broad Institute Genome Sequencing Center for Infectious Disease"/>
            <person name="Wu L."/>
            <person name="Ma J."/>
        </authorList>
    </citation>
    <scope>NUCLEOTIDE SEQUENCE [LARGE SCALE GENOMIC DNA]</scope>
    <source>
        <strain evidence="3">KCTC 42911</strain>
    </source>
</reference>
<accession>A0ABV7TFV7</accession>
<sequence length="218" mass="23459">MSESETSYQSVLTSAIASGVSSETLYHDMVPAAARRLGEMWVTDHASFVAVTIGAARLQSVFQEAASRGETGRTVRLIDRTVPLGQSVLMILPEGEDHTLGAFVAADQFRRHGLWVRIAVQMSQDELVEVIGEGHFAMVGVSISREKAVENVAGLINYLKMELEHCPPVVLGGRYVPLSEDISERTGADHAVRSAREAIELCGLASVADFLSSDATTS</sequence>
<evidence type="ECO:0000313" key="2">
    <source>
        <dbReference type="EMBL" id="MFC3614211.1"/>
    </source>
</evidence>
<dbReference type="Proteomes" id="UP001595629">
    <property type="component" value="Unassembled WGS sequence"/>
</dbReference>
<dbReference type="Gene3D" id="3.40.50.280">
    <property type="entry name" value="Cobalamin-binding domain"/>
    <property type="match status" value="1"/>
</dbReference>
<comment type="caution">
    <text evidence="2">The sequence shown here is derived from an EMBL/GenBank/DDBJ whole genome shotgun (WGS) entry which is preliminary data.</text>
</comment>
<dbReference type="EMBL" id="JBHRXI010000010">
    <property type="protein sequence ID" value="MFC3614211.1"/>
    <property type="molecule type" value="Genomic_DNA"/>
</dbReference>
<name>A0ABV7TFV7_9RHOB</name>
<dbReference type="PROSITE" id="PS51332">
    <property type="entry name" value="B12_BINDING"/>
    <property type="match status" value="1"/>
</dbReference>
<dbReference type="SUPFAM" id="SSF52242">
    <property type="entry name" value="Cobalamin (vitamin B12)-binding domain"/>
    <property type="match status" value="1"/>
</dbReference>
<protein>
    <submittedName>
        <fullName evidence="2">B12-binding domain-containing protein</fullName>
    </submittedName>
</protein>
<keyword evidence="3" id="KW-1185">Reference proteome</keyword>
<organism evidence="2 3">
    <name type="scientific">Lutimaribacter marinistellae</name>
    <dbReference type="NCBI Taxonomy" id="1820329"/>
    <lineage>
        <taxon>Bacteria</taxon>
        <taxon>Pseudomonadati</taxon>
        <taxon>Pseudomonadota</taxon>
        <taxon>Alphaproteobacteria</taxon>
        <taxon>Rhodobacterales</taxon>
        <taxon>Roseobacteraceae</taxon>
        <taxon>Lutimaribacter</taxon>
    </lineage>
</organism>
<dbReference type="InterPro" id="IPR036724">
    <property type="entry name" value="Cobalamin-bd_sf"/>
</dbReference>
<proteinExistence type="predicted"/>
<evidence type="ECO:0000313" key="3">
    <source>
        <dbReference type="Proteomes" id="UP001595629"/>
    </source>
</evidence>
<dbReference type="InterPro" id="IPR006158">
    <property type="entry name" value="Cobalamin-bd"/>
</dbReference>
<feature type="domain" description="B12-binding" evidence="1">
    <location>
        <begin position="85"/>
        <end position="218"/>
    </location>
</feature>
<gene>
    <name evidence="2" type="ORF">ACFORG_10610</name>
</gene>
<dbReference type="RefSeq" id="WP_386735403.1">
    <property type="nucleotide sequence ID" value="NZ_JBHRXI010000010.1"/>
</dbReference>